<protein>
    <submittedName>
        <fullName evidence="1">Uncharacterized protein</fullName>
    </submittedName>
</protein>
<keyword evidence="2" id="KW-1185">Reference proteome</keyword>
<evidence type="ECO:0000313" key="1">
    <source>
        <dbReference type="EMBL" id="QUS38731.1"/>
    </source>
</evidence>
<dbReference type="Proteomes" id="UP000682843">
    <property type="component" value="Chromosome"/>
</dbReference>
<organism evidence="1 2">
    <name type="scientific">Tardiphaga alba</name>
    <dbReference type="NCBI Taxonomy" id="340268"/>
    <lineage>
        <taxon>Bacteria</taxon>
        <taxon>Pseudomonadati</taxon>
        <taxon>Pseudomonadota</taxon>
        <taxon>Alphaproteobacteria</taxon>
        <taxon>Hyphomicrobiales</taxon>
        <taxon>Nitrobacteraceae</taxon>
        <taxon>Tardiphaga</taxon>
    </lineage>
</organism>
<name>A0ABX8A4X1_9BRAD</name>
<accession>A0ABX8A4X1</accession>
<sequence length="66" mass="7381">MALTCPYCLRDNDDRVLVCTTCSRDIAIPEALAQERLDLIAKRDAALDKLARIRSEITSFRAGRKG</sequence>
<dbReference type="RefSeq" id="WP_211912271.1">
    <property type="nucleotide sequence ID" value="NZ_CP036498.1"/>
</dbReference>
<gene>
    <name evidence="1" type="ORF">RPMA_07715</name>
</gene>
<proteinExistence type="predicted"/>
<evidence type="ECO:0000313" key="2">
    <source>
        <dbReference type="Proteomes" id="UP000682843"/>
    </source>
</evidence>
<dbReference type="EMBL" id="CP036498">
    <property type="protein sequence ID" value="QUS38731.1"/>
    <property type="molecule type" value="Genomic_DNA"/>
</dbReference>
<reference evidence="1 2" key="1">
    <citation type="submission" date="2019-02" db="EMBL/GenBank/DDBJ databases">
        <title>Emended description of the genus Rhodopseudomonas and description of Rhodopseudomonas albus sp. nov., a non-phototrophic, heavy-metal-tolerant bacterium isolated from garden soil.</title>
        <authorList>
            <person name="Bao Z."/>
            <person name="Cao W.W."/>
            <person name="Sato Y."/>
            <person name="Nishizawa T."/>
            <person name="Zhao J."/>
            <person name="Guo Y."/>
            <person name="Ohta H."/>
        </authorList>
    </citation>
    <scope>NUCLEOTIDE SEQUENCE [LARGE SCALE GENOMIC DNA]</scope>
    <source>
        <strain evidence="1 2">SK50-23</strain>
    </source>
</reference>